<name>A0A5D3D4T6_CUCMM</name>
<evidence type="ECO:0000256" key="2">
    <source>
        <dbReference type="SAM" id="Coils"/>
    </source>
</evidence>
<dbReference type="InterPro" id="IPR043128">
    <property type="entry name" value="Rev_trsase/Diguanyl_cyclase"/>
</dbReference>
<proteinExistence type="predicted"/>
<dbReference type="Pfam" id="PF03004">
    <property type="entry name" value="Transposase_24"/>
    <property type="match status" value="2"/>
</dbReference>
<evidence type="ECO:0000256" key="3">
    <source>
        <dbReference type="SAM" id="MobiDB-lite"/>
    </source>
</evidence>
<dbReference type="InterPro" id="IPR041577">
    <property type="entry name" value="RT_RNaseH_2"/>
</dbReference>
<keyword evidence="1" id="KW-0511">Multifunctional enzyme</keyword>
<dbReference type="PANTHER" id="PTHR37984">
    <property type="entry name" value="PROTEIN CBG26694"/>
    <property type="match status" value="1"/>
</dbReference>
<evidence type="ECO:0000259" key="4">
    <source>
        <dbReference type="Pfam" id="PF17919"/>
    </source>
</evidence>
<dbReference type="InterPro" id="IPR004252">
    <property type="entry name" value="Probable_transposase_24"/>
</dbReference>
<dbReference type="InterPro" id="IPR043502">
    <property type="entry name" value="DNA/RNA_pol_sf"/>
</dbReference>
<dbReference type="EMBL" id="SSTE01005668">
    <property type="protein sequence ID" value="KAA0060466.1"/>
    <property type="molecule type" value="Genomic_DNA"/>
</dbReference>
<dbReference type="Proteomes" id="UP000321947">
    <property type="component" value="Unassembled WGS sequence"/>
</dbReference>
<dbReference type="FunFam" id="3.30.70.270:FF:000020">
    <property type="entry name" value="Transposon Tf2-6 polyprotein-like Protein"/>
    <property type="match status" value="1"/>
</dbReference>
<evidence type="ECO:0000256" key="1">
    <source>
        <dbReference type="ARBA" id="ARBA00023268"/>
    </source>
</evidence>
<dbReference type="CDD" id="cd09274">
    <property type="entry name" value="RNase_HI_RT_Ty3"/>
    <property type="match status" value="1"/>
</dbReference>
<keyword evidence="2" id="KW-0175">Coiled coil</keyword>
<dbReference type="PANTHER" id="PTHR37984:SF5">
    <property type="entry name" value="PROTEIN NYNRIN-LIKE"/>
    <property type="match status" value="1"/>
</dbReference>
<feature type="region of interest" description="Disordered" evidence="3">
    <location>
        <begin position="769"/>
        <end position="836"/>
    </location>
</feature>
<protein>
    <submittedName>
        <fullName evidence="6">Plant transposase</fullName>
    </submittedName>
</protein>
<feature type="compositionally biased region" description="Low complexity" evidence="3">
    <location>
        <begin position="815"/>
        <end position="830"/>
    </location>
</feature>
<feature type="coiled-coil region" evidence="2">
    <location>
        <begin position="1160"/>
        <end position="1194"/>
    </location>
</feature>
<accession>A0A5D3D4T6</accession>
<comment type="caution">
    <text evidence="6">The sequence shown here is derived from an EMBL/GenBank/DDBJ whole genome shotgun (WGS) entry which is preliminary data.</text>
</comment>
<evidence type="ECO:0000313" key="6">
    <source>
        <dbReference type="EMBL" id="TYK18551.1"/>
    </source>
</evidence>
<dbReference type="Gene3D" id="3.30.70.270">
    <property type="match status" value="1"/>
</dbReference>
<reference evidence="7 8" key="1">
    <citation type="submission" date="2019-08" db="EMBL/GenBank/DDBJ databases">
        <title>Draft genome sequences of two oriental melons (Cucumis melo L. var makuwa).</title>
        <authorList>
            <person name="Kwon S.-Y."/>
        </authorList>
    </citation>
    <scope>NUCLEOTIDE SEQUENCE [LARGE SCALE GENOMIC DNA]</scope>
    <source>
        <strain evidence="8">cv. Chang Bougi</strain>
        <strain evidence="7">cv. SW 3</strain>
        <tissue evidence="6">Leaf</tissue>
    </source>
</reference>
<dbReference type="SUPFAM" id="SSF56672">
    <property type="entry name" value="DNA/RNA polymerases"/>
    <property type="match status" value="1"/>
</dbReference>
<sequence length="1313" mass="148140">MMKAWTDSNQGYLVECIALEGGVILLEDVVEEEVTMKVEYLGHIVSGQGLEVDPEKIRSIKQWPVPTNMRELRGFLGLTGYCKRFVQSSIVAPLTQLLKLGAFKWNEEAQLAFDRLKEAMMTLPVLALPDFNLPFEVETDASGYGVGAVLIQNKRPIAFFSHNLALRDRAKPVYERELMAVVLVVQRWRQPYLLGRRFVVKTGQRSLKFLLEQRVIQPQYQKWFAKLLGYSFEVIYNSGLENKAVDALSRVPSMVHLNQLTAPALIDLKVIKEEVENDDHLKDIIRRIKGGEEITSRVWDDISMDFIEGLPKAARFEVVYGRTPPPLVFYGDHNTINSTLDDQLKQRDIALGALKEHLRKAMQNKLSDNMAKRCIDFDPKAPRRRRSKRLKSFSVDLATTEDGNDGEINAMEGDNITNKLFVDQSQDSLPVAGNERPNIVDNLDSTHTTPKSPLPSDSLASLALLKLASRGQVSPILDRSQNVGERINVSEPTMQQLPKKHRGPTKMKPIAIEECNKVDITFDQFGQPIGEASIGLSSFLGALVREIVPVTLSDWRKLSTRSKEILWTSIQLRYNVKEDWQRKCIFRKMGRLWRAGKSRIVSQIQSTSTNEELVKMKPSNIQSMHDWMDFVKEKKSATFKAKSEKFKSMKKMQLPHTCSRKGYARLAEEMRKSCLDSSSVTRIALLAKAHRKKDENPVNSQVAETLGMEKKLSDTVAKRCIDFDPKALQKRRSKRLKSLSIGPTTTEDDNDEKMNEEGDNITNKFFVDQSQDSMPVAGNKASNIGDDHDSTHTIPSSPLPLDNDSTDRTPSSPLPFDSDSTHTTPSSPFSLDRSQNSGEHINVSEQTMQQLPNNCRGPTKMRTNAIEECNKVDIIFNEFGQPIGEASIGLSSFLGLLVREVVPVTLNDWRKLSTRSKEILWKSVQLRYNMREDWQRKYIFQKMGRLWRAGKSRIVSQIQSTSTSEELVKMKPSNIKSMHDWMDFVKEKNSALFKAKSEKFKSMKKKQLPHTCSRKGYARLEEEMKKSSPDSSTVTRVAVWAKAHRKKDGNPVNSQVAEALERIEQIDNEGINTISNNAVNETISKVLGSDRSHIGALGFGATVKKFSLLSQLDSHYAELEETNDNKGIMTGSDNVINDAISKVLGPNQGGALGFGVIVKKFSQREHYTKLEEKYKKMEREMSEMRSLMSQLLKSQGNGSEHLSNATNEQIVNNVAIDPIGSSPLSINDNNALRKCKMLDWCGTGEVVAEGRWSSNDPKVIVHHVPLGPQAVRVWVDLPKRPDAFLWRPNSEMTYVKDAVGSTIAWPFDKVIIS</sequence>
<organism evidence="6 8">
    <name type="scientific">Cucumis melo var. makuwa</name>
    <name type="common">Oriental melon</name>
    <dbReference type="NCBI Taxonomy" id="1194695"/>
    <lineage>
        <taxon>Eukaryota</taxon>
        <taxon>Viridiplantae</taxon>
        <taxon>Streptophyta</taxon>
        <taxon>Embryophyta</taxon>
        <taxon>Tracheophyta</taxon>
        <taxon>Spermatophyta</taxon>
        <taxon>Magnoliopsida</taxon>
        <taxon>eudicotyledons</taxon>
        <taxon>Gunneridae</taxon>
        <taxon>Pentapetalae</taxon>
        <taxon>rosids</taxon>
        <taxon>fabids</taxon>
        <taxon>Cucurbitales</taxon>
        <taxon>Cucurbitaceae</taxon>
        <taxon>Benincaseae</taxon>
        <taxon>Cucumis</taxon>
    </lineage>
</organism>
<dbReference type="InterPro" id="IPR050951">
    <property type="entry name" value="Retrovirus_Pol_polyprotein"/>
</dbReference>
<dbReference type="Proteomes" id="UP000321393">
    <property type="component" value="Unassembled WGS sequence"/>
</dbReference>
<feature type="region of interest" description="Disordered" evidence="3">
    <location>
        <begin position="731"/>
        <end position="757"/>
    </location>
</feature>
<dbReference type="Pfam" id="PF17919">
    <property type="entry name" value="RT_RNaseH_2"/>
    <property type="match status" value="1"/>
</dbReference>
<evidence type="ECO:0000313" key="8">
    <source>
        <dbReference type="Proteomes" id="UP000321947"/>
    </source>
</evidence>
<evidence type="ECO:0000313" key="7">
    <source>
        <dbReference type="Proteomes" id="UP000321393"/>
    </source>
</evidence>
<dbReference type="EMBL" id="SSTD01007659">
    <property type="protein sequence ID" value="TYK18551.1"/>
    <property type="molecule type" value="Genomic_DNA"/>
</dbReference>
<evidence type="ECO:0000313" key="5">
    <source>
        <dbReference type="EMBL" id="KAA0060466.1"/>
    </source>
</evidence>
<gene>
    <name evidence="6" type="ORF">E5676_scaffold119G00530</name>
    <name evidence="5" type="ORF">E6C27_scaffold22G002950</name>
</gene>
<dbReference type="GO" id="GO:0003824">
    <property type="term" value="F:catalytic activity"/>
    <property type="evidence" value="ECO:0007669"/>
    <property type="project" value="UniProtKB-KW"/>
</dbReference>
<feature type="domain" description="Reverse transcriptase/retrotransposon-derived protein RNase H-like" evidence="4">
    <location>
        <begin position="105"/>
        <end position="200"/>
    </location>
</feature>
<dbReference type="OrthoDB" id="1710422at2759"/>